<evidence type="ECO:0000313" key="2">
    <source>
        <dbReference type="EMBL" id="KIH50126.1"/>
    </source>
</evidence>
<evidence type="ECO:0000313" key="3">
    <source>
        <dbReference type="Proteomes" id="UP000054047"/>
    </source>
</evidence>
<reference evidence="2 3" key="1">
    <citation type="submission" date="2013-12" db="EMBL/GenBank/DDBJ databases">
        <title>Draft genome of the parsitic nematode Ancylostoma duodenale.</title>
        <authorList>
            <person name="Mitreva M."/>
        </authorList>
    </citation>
    <scope>NUCLEOTIDE SEQUENCE [LARGE SCALE GENOMIC DNA]</scope>
    <source>
        <strain evidence="2 3">Zhejiang</strain>
    </source>
</reference>
<keyword evidence="1" id="KW-1133">Transmembrane helix</keyword>
<dbReference type="Proteomes" id="UP000054047">
    <property type="component" value="Unassembled WGS sequence"/>
</dbReference>
<dbReference type="OrthoDB" id="19606at2759"/>
<accession>A0A0C2FZ40</accession>
<protein>
    <recommendedName>
        <fullName evidence="4">CUB domain-containing protein</fullName>
    </recommendedName>
</protein>
<evidence type="ECO:0000256" key="1">
    <source>
        <dbReference type="SAM" id="Phobius"/>
    </source>
</evidence>
<keyword evidence="3" id="KW-1185">Reference proteome</keyword>
<evidence type="ECO:0008006" key="4">
    <source>
        <dbReference type="Google" id="ProtNLM"/>
    </source>
</evidence>
<name>A0A0C2FZ40_9BILA</name>
<gene>
    <name evidence="2" type="ORF">ANCDUO_19798</name>
</gene>
<keyword evidence="1" id="KW-0472">Membrane</keyword>
<feature type="transmembrane region" description="Helical" evidence="1">
    <location>
        <begin position="69"/>
        <end position="89"/>
    </location>
</feature>
<organism evidence="2 3">
    <name type="scientific">Ancylostoma duodenale</name>
    <dbReference type="NCBI Taxonomy" id="51022"/>
    <lineage>
        <taxon>Eukaryota</taxon>
        <taxon>Metazoa</taxon>
        <taxon>Ecdysozoa</taxon>
        <taxon>Nematoda</taxon>
        <taxon>Chromadorea</taxon>
        <taxon>Rhabditida</taxon>
        <taxon>Rhabditina</taxon>
        <taxon>Rhabditomorpha</taxon>
        <taxon>Strongyloidea</taxon>
        <taxon>Ancylostomatidae</taxon>
        <taxon>Ancylostomatinae</taxon>
        <taxon>Ancylostoma</taxon>
    </lineage>
</organism>
<dbReference type="AlphaFoldDB" id="A0A0C2FZ40"/>
<keyword evidence="1" id="KW-0812">Transmembrane</keyword>
<sequence>MADFRAISSSLDCDEFLEGYGGEIKMDGSLHLINTYVDCIWIVGRFPHMARTFDRIYLKCVSDHVRNRSFTLFGVVVVVAPLLFILDFITSCLCFHITTSGFYLEPCGVEEFHMKGVGLRLEVREGASSTSDRILLLFDSQTRDQLEHKQPRYRPRLGQ</sequence>
<proteinExistence type="predicted"/>
<dbReference type="EMBL" id="KN750698">
    <property type="protein sequence ID" value="KIH50126.1"/>
    <property type="molecule type" value="Genomic_DNA"/>
</dbReference>